<dbReference type="GO" id="GO:0051301">
    <property type="term" value="P:cell division"/>
    <property type="evidence" value="ECO:0007669"/>
    <property type="project" value="UniProtKB-KW"/>
</dbReference>
<dbReference type="NCBIfam" id="TIGR03544">
    <property type="entry name" value="DivI1A_domain"/>
    <property type="match status" value="1"/>
</dbReference>
<evidence type="ECO:0000256" key="5">
    <source>
        <dbReference type="ARBA" id="ARBA00023054"/>
    </source>
</evidence>
<gene>
    <name evidence="8" type="primary">gpsB</name>
    <name evidence="8" type="ORF">MKY91_10340</name>
</gene>
<keyword evidence="5" id="KW-0175">Coiled coil</keyword>
<keyword evidence="4" id="KW-0133">Cell shape</keyword>
<dbReference type="PANTHER" id="PTHR35794">
    <property type="entry name" value="CELL DIVISION PROTEIN DIVIVA"/>
    <property type="match status" value="1"/>
</dbReference>
<keyword evidence="6" id="KW-0131">Cell cycle</keyword>
<dbReference type="EMBL" id="JBCITK010000001">
    <property type="protein sequence ID" value="MEN0643545.1"/>
    <property type="molecule type" value="Genomic_DNA"/>
</dbReference>
<proteinExistence type="predicted"/>
<dbReference type="Gene3D" id="6.10.250.660">
    <property type="match status" value="1"/>
</dbReference>
<feature type="compositionally biased region" description="Low complexity" evidence="7">
    <location>
        <begin position="73"/>
        <end position="82"/>
    </location>
</feature>
<comment type="subcellular location">
    <subcellularLocation>
        <location evidence="1">Cytoplasm</location>
    </subcellularLocation>
</comment>
<keyword evidence="9" id="KW-1185">Reference proteome</keyword>
<dbReference type="InterPro" id="IPR011229">
    <property type="entry name" value="Cell_cycle_GpsB"/>
</dbReference>
<dbReference type="PANTHER" id="PTHR35794:SF1">
    <property type="entry name" value="CELL CYCLE PROTEIN GPSB"/>
    <property type="match status" value="1"/>
</dbReference>
<evidence type="ECO:0000256" key="7">
    <source>
        <dbReference type="SAM" id="MobiDB-lite"/>
    </source>
</evidence>
<dbReference type="Pfam" id="PF05103">
    <property type="entry name" value="DivIVA"/>
    <property type="match status" value="1"/>
</dbReference>
<evidence type="ECO:0000256" key="6">
    <source>
        <dbReference type="ARBA" id="ARBA00023306"/>
    </source>
</evidence>
<comment type="caution">
    <text evidence="8">The sequence shown here is derived from an EMBL/GenBank/DDBJ whole genome shotgun (WGS) entry which is preliminary data.</text>
</comment>
<name>A0ABU9VIM8_9BACI</name>
<dbReference type="InterPro" id="IPR019933">
    <property type="entry name" value="DivIVA_domain"/>
</dbReference>
<keyword evidence="3 8" id="KW-0132">Cell division</keyword>
<dbReference type="PIRSF" id="PIRSF029938">
    <property type="entry name" value="UCP029938"/>
    <property type="match status" value="1"/>
</dbReference>
<protein>
    <submittedName>
        <fullName evidence="8">Cell division regulator GpsB</fullName>
    </submittedName>
</protein>
<evidence type="ECO:0000256" key="3">
    <source>
        <dbReference type="ARBA" id="ARBA00022618"/>
    </source>
</evidence>
<feature type="region of interest" description="Disordered" evidence="7">
    <location>
        <begin position="62"/>
        <end position="86"/>
    </location>
</feature>
<evidence type="ECO:0000313" key="9">
    <source>
        <dbReference type="Proteomes" id="UP001418796"/>
    </source>
</evidence>
<keyword evidence="2" id="KW-0963">Cytoplasm</keyword>
<dbReference type="NCBIfam" id="NF010725">
    <property type="entry name" value="PRK14127.1"/>
    <property type="match status" value="1"/>
</dbReference>
<evidence type="ECO:0000256" key="2">
    <source>
        <dbReference type="ARBA" id="ARBA00022490"/>
    </source>
</evidence>
<reference evidence="8 9" key="1">
    <citation type="submission" date="2024-03" db="EMBL/GenBank/DDBJ databases">
        <title>Bacilli Hybrid Assemblies.</title>
        <authorList>
            <person name="Kovac J."/>
        </authorList>
    </citation>
    <scope>NUCLEOTIDE SEQUENCE [LARGE SCALE GENOMIC DNA]</scope>
    <source>
        <strain evidence="8 9">FSL R7-0666</strain>
    </source>
</reference>
<organism evidence="8 9">
    <name type="scientific">Alkalicoccobacillus gibsonii</name>
    <dbReference type="NCBI Taxonomy" id="79881"/>
    <lineage>
        <taxon>Bacteria</taxon>
        <taxon>Bacillati</taxon>
        <taxon>Bacillota</taxon>
        <taxon>Bacilli</taxon>
        <taxon>Bacillales</taxon>
        <taxon>Bacillaceae</taxon>
        <taxon>Alkalicoccobacillus</taxon>
    </lineage>
</organism>
<evidence type="ECO:0000313" key="8">
    <source>
        <dbReference type="EMBL" id="MEN0643545.1"/>
    </source>
</evidence>
<dbReference type="Proteomes" id="UP001418796">
    <property type="component" value="Unassembled WGS sequence"/>
</dbReference>
<evidence type="ECO:0000256" key="4">
    <source>
        <dbReference type="ARBA" id="ARBA00022960"/>
    </source>
</evidence>
<evidence type="ECO:0000256" key="1">
    <source>
        <dbReference type="ARBA" id="ARBA00004496"/>
    </source>
</evidence>
<sequence>MNNQEIKHSAKEILNKDFKTSMRGYNPDEVDKFLDSIIQDYELYEKKVEALELELQQLRQENKKLQERPVRQASSSAPSSNNTNYDILQRLSNLEKKVFGSKMYE</sequence>
<accession>A0ABU9VIM8</accession>
<dbReference type="InterPro" id="IPR007793">
    <property type="entry name" value="DivIVA_fam"/>
</dbReference>
<dbReference type="RefSeq" id="WP_343130452.1">
    <property type="nucleotide sequence ID" value="NZ_JBCITK010000001.1"/>
</dbReference>